<keyword evidence="1" id="KW-1133">Transmembrane helix</keyword>
<dbReference type="Proteomes" id="UP000270219">
    <property type="component" value="Unassembled WGS sequence"/>
</dbReference>
<evidence type="ECO:0000313" key="3">
    <source>
        <dbReference type="Proteomes" id="UP000270219"/>
    </source>
</evidence>
<gene>
    <name evidence="2" type="ORF">D8M04_06030</name>
</gene>
<accession>A0A498DDM1</accession>
<keyword evidence="3" id="KW-1185">Reference proteome</keyword>
<sequence length="153" mass="18235">MKQRNSNKILLLIIFLSAVTLLIFILSSLFFSEKRQAEQAVDQFYEYEQNGLFSESWEMFHPLMQDKFPKGEYLEDRPHVFFNHFGVSTFSYSINEISKVEDWYMEEGSTVIPVAYKVSISQRFKSKYGNFSIYQSVYATEVDGEWRILWNYH</sequence>
<dbReference type="SUPFAM" id="SSF54427">
    <property type="entry name" value="NTF2-like"/>
    <property type="match status" value="1"/>
</dbReference>
<evidence type="ECO:0000256" key="1">
    <source>
        <dbReference type="SAM" id="Phobius"/>
    </source>
</evidence>
<dbReference type="RefSeq" id="WP_121522011.1">
    <property type="nucleotide sequence ID" value="NZ_RCHR01000002.1"/>
</dbReference>
<reference evidence="2 3" key="1">
    <citation type="submission" date="2018-10" db="EMBL/GenBank/DDBJ databases">
        <title>Oceanobacillus sp. YLB-02 draft genome.</title>
        <authorList>
            <person name="Yu L."/>
        </authorList>
    </citation>
    <scope>NUCLEOTIDE SEQUENCE [LARGE SCALE GENOMIC DNA]</scope>
    <source>
        <strain evidence="2 3">YLB-02</strain>
    </source>
</reference>
<keyword evidence="1" id="KW-0812">Transmembrane</keyword>
<dbReference type="OrthoDB" id="2720594at2"/>
<proteinExistence type="predicted"/>
<protein>
    <recommendedName>
        <fullName evidence="4">DUF4440 domain-containing protein</fullName>
    </recommendedName>
</protein>
<organism evidence="2 3">
    <name type="scientific">Oceanobacillus piezotolerans</name>
    <dbReference type="NCBI Taxonomy" id="2448030"/>
    <lineage>
        <taxon>Bacteria</taxon>
        <taxon>Bacillati</taxon>
        <taxon>Bacillota</taxon>
        <taxon>Bacilli</taxon>
        <taxon>Bacillales</taxon>
        <taxon>Bacillaceae</taxon>
        <taxon>Oceanobacillus</taxon>
    </lineage>
</organism>
<name>A0A498DDM1_9BACI</name>
<evidence type="ECO:0008006" key="4">
    <source>
        <dbReference type="Google" id="ProtNLM"/>
    </source>
</evidence>
<feature type="transmembrane region" description="Helical" evidence="1">
    <location>
        <begin position="9"/>
        <end position="31"/>
    </location>
</feature>
<keyword evidence="1" id="KW-0472">Membrane</keyword>
<dbReference type="EMBL" id="RCHR01000002">
    <property type="protein sequence ID" value="RLL46760.1"/>
    <property type="molecule type" value="Genomic_DNA"/>
</dbReference>
<comment type="caution">
    <text evidence="2">The sequence shown here is derived from an EMBL/GenBank/DDBJ whole genome shotgun (WGS) entry which is preliminary data.</text>
</comment>
<dbReference type="InterPro" id="IPR032710">
    <property type="entry name" value="NTF2-like_dom_sf"/>
</dbReference>
<dbReference type="AlphaFoldDB" id="A0A498DDM1"/>
<evidence type="ECO:0000313" key="2">
    <source>
        <dbReference type="EMBL" id="RLL46760.1"/>
    </source>
</evidence>